<feature type="non-terminal residue" evidence="2">
    <location>
        <position position="57"/>
    </location>
</feature>
<dbReference type="EMBL" id="JADGJD010001025">
    <property type="protein sequence ID" value="KAJ3047116.1"/>
    <property type="molecule type" value="Genomic_DNA"/>
</dbReference>
<dbReference type="AlphaFoldDB" id="A0AAD5S5V8"/>
<proteinExistence type="predicted"/>
<sequence length="57" mass="6399">MFSSPTQTVKKLFIYTLLSLITTQTSAQDTSNTTDPSEQQTVYLIRHAEKPHDNDVG</sequence>
<name>A0AAD5S5V8_9FUNG</name>
<feature type="chain" id="PRO_5042212430" description="Phosphoglycerate mutase" evidence="1">
    <location>
        <begin position="28"/>
        <end position="57"/>
    </location>
</feature>
<protein>
    <recommendedName>
        <fullName evidence="4">Phosphoglycerate mutase</fullName>
    </recommendedName>
</protein>
<keyword evidence="1" id="KW-0732">Signal</keyword>
<feature type="signal peptide" evidence="1">
    <location>
        <begin position="1"/>
        <end position="27"/>
    </location>
</feature>
<gene>
    <name evidence="2" type="ORF">HK097_000226</name>
</gene>
<evidence type="ECO:0008006" key="4">
    <source>
        <dbReference type="Google" id="ProtNLM"/>
    </source>
</evidence>
<evidence type="ECO:0000313" key="3">
    <source>
        <dbReference type="Proteomes" id="UP001212841"/>
    </source>
</evidence>
<accession>A0AAD5S5V8</accession>
<comment type="caution">
    <text evidence="2">The sequence shown here is derived from an EMBL/GenBank/DDBJ whole genome shotgun (WGS) entry which is preliminary data.</text>
</comment>
<evidence type="ECO:0000256" key="1">
    <source>
        <dbReference type="SAM" id="SignalP"/>
    </source>
</evidence>
<dbReference type="Proteomes" id="UP001212841">
    <property type="component" value="Unassembled WGS sequence"/>
</dbReference>
<keyword evidence="3" id="KW-1185">Reference proteome</keyword>
<evidence type="ECO:0000313" key="2">
    <source>
        <dbReference type="EMBL" id="KAJ3047116.1"/>
    </source>
</evidence>
<reference evidence="2" key="1">
    <citation type="submission" date="2020-05" db="EMBL/GenBank/DDBJ databases">
        <title>Phylogenomic resolution of chytrid fungi.</title>
        <authorList>
            <person name="Stajich J.E."/>
            <person name="Amses K."/>
            <person name="Simmons R."/>
            <person name="Seto K."/>
            <person name="Myers J."/>
            <person name="Bonds A."/>
            <person name="Quandt C.A."/>
            <person name="Barry K."/>
            <person name="Liu P."/>
            <person name="Grigoriev I."/>
            <person name="Longcore J.E."/>
            <person name="James T.Y."/>
        </authorList>
    </citation>
    <scope>NUCLEOTIDE SEQUENCE</scope>
    <source>
        <strain evidence="2">JEL0318</strain>
    </source>
</reference>
<organism evidence="2 3">
    <name type="scientific">Rhizophlyctis rosea</name>
    <dbReference type="NCBI Taxonomy" id="64517"/>
    <lineage>
        <taxon>Eukaryota</taxon>
        <taxon>Fungi</taxon>
        <taxon>Fungi incertae sedis</taxon>
        <taxon>Chytridiomycota</taxon>
        <taxon>Chytridiomycota incertae sedis</taxon>
        <taxon>Chytridiomycetes</taxon>
        <taxon>Rhizophlyctidales</taxon>
        <taxon>Rhizophlyctidaceae</taxon>
        <taxon>Rhizophlyctis</taxon>
    </lineage>
</organism>